<evidence type="ECO:0000256" key="2">
    <source>
        <dbReference type="ARBA" id="ARBA00010742"/>
    </source>
</evidence>
<evidence type="ECO:0000256" key="4">
    <source>
        <dbReference type="ARBA" id="ARBA00022729"/>
    </source>
</evidence>
<dbReference type="FunFam" id="3.40.190.10:FF:000050">
    <property type="entry name" value="Sulfonate ABC transporter substrate-binding protein"/>
    <property type="match status" value="1"/>
</dbReference>
<dbReference type="GO" id="GO:0042597">
    <property type="term" value="C:periplasmic space"/>
    <property type="evidence" value="ECO:0007669"/>
    <property type="project" value="UniProtKB-SubCell"/>
</dbReference>
<dbReference type="InterPro" id="IPR010067">
    <property type="entry name" value="ABC_SsuA_sub-bd"/>
</dbReference>
<dbReference type="PANTHER" id="PTHR30024:SF48">
    <property type="entry name" value="ABC TRANSPORTER SUBSTRATE-BINDING PROTEIN"/>
    <property type="match status" value="1"/>
</dbReference>
<dbReference type="EMBL" id="JARAOX010000241">
    <property type="protein sequence ID" value="MDD9786659.1"/>
    <property type="molecule type" value="Genomic_DNA"/>
</dbReference>
<comment type="similarity">
    <text evidence="2">Belongs to the bacterial solute-binding protein SsuA/TauA family.</text>
</comment>
<evidence type="ECO:0000256" key="7">
    <source>
        <dbReference type="ARBA" id="ARBA00055538"/>
    </source>
</evidence>
<dbReference type="SMART" id="SM00062">
    <property type="entry name" value="PBPb"/>
    <property type="match status" value="1"/>
</dbReference>
<proteinExistence type="inferred from homology"/>
<evidence type="ECO:0000256" key="3">
    <source>
        <dbReference type="ARBA" id="ARBA00022448"/>
    </source>
</evidence>
<gene>
    <name evidence="10" type="ORF">PVE99_30335</name>
</gene>
<accession>A0ABD4X257</accession>
<dbReference type="InterPro" id="IPR001638">
    <property type="entry name" value="Solute-binding_3/MltF_N"/>
</dbReference>
<feature type="domain" description="Solute-binding protein family 3/N-terminal" evidence="9">
    <location>
        <begin position="52"/>
        <end position="269"/>
    </location>
</feature>
<dbReference type="RefSeq" id="WP_274589491.1">
    <property type="nucleotide sequence ID" value="NZ_JARAOX010000241.1"/>
</dbReference>
<keyword evidence="5" id="KW-0564">Palmitate</keyword>
<dbReference type="NCBIfam" id="TIGR01728">
    <property type="entry name" value="SsuA_fam"/>
    <property type="match status" value="1"/>
</dbReference>
<evidence type="ECO:0000313" key="11">
    <source>
        <dbReference type="Proteomes" id="UP001213771"/>
    </source>
</evidence>
<dbReference type="CDD" id="cd13558">
    <property type="entry name" value="PBP2_SsuA_like_2"/>
    <property type="match status" value="1"/>
</dbReference>
<protein>
    <recommendedName>
        <fullName evidence="8">Putative aliphatic sulfonates-binding protein</fullName>
    </recommendedName>
</protein>
<dbReference type="SUPFAM" id="SSF53850">
    <property type="entry name" value="Periplasmic binding protein-like II"/>
    <property type="match status" value="1"/>
</dbReference>
<keyword evidence="6" id="KW-0449">Lipoprotein</keyword>
<evidence type="ECO:0000256" key="5">
    <source>
        <dbReference type="ARBA" id="ARBA00023139"/>
    </source>
</evidence>
<sequence>MNILQKALDCVKKNLSKRILVASILTIGSISILSGCSEAKETAGKKKVDLSKVTIVLGDQAGMTKAKVEASKVLEGTPYKVKWASFQGAAPLFEALKAGSVDTAPAGDTPVLAAAASKVPLKIIATSVSSPEAVGILVKKNSSIKSIKDLKGKTVVVSSAKGSIAQYLLIEALKQEGLSTKDVNVKFVLPTDAAAAFKAGQLEAWATFDPYLAIAEKNGGRVLRTGKGINTGLGFITASDKALQDPGKKAALQDVIKRISKAWEWENQNKEKYIKLYSNITRLPNDVSRTINGRVNAEVRPVEEKDIRAVQTVSDVFKEENVLSREVNVDRLVDKEIFTAK</sequence>
<evidence type="ECO:0000256" key="6">
    <source>
        <dbReference type="ARBA" id="ARBA00023288"/>
    </source>
</evidence>
<comment type="function">
    <text evidence="7">Part of a binding-protein-dependent transport system for aliphatic sulfonates. Putative binding protein.</text>
</comment>
<dbReference type="AlphaFoldDB" id="A0ABD4X257"/>
<name>A0ABD4X257_PRIMG</name>
<dbReference type="InterPro" id="IPR015168">
    <property type="entry name" value="SsuA/THI5"/>
</dbReference>
<dbReference type="Pfam" id="PF09084">
    <property type="entry name" value="NMT1"/>
    <property type="match status" value="1"/>
</dbReference>
<reference evidence="10 11" key="1">
    <citation type="submission" date="2023-02" db="EMBL/GenBank/DDBJ databases">
        <authorList>
            <person name="Olszewska D."/>
        </authorList>
    </citation>
    <scope>NUCLEOTIDE SEQUENCE [LARGE SCALE GENOMIC DNA]</scope>
    <source>
        <strain evidence="10 11">FDU301</strain>
    </source>
</reference>
<evidence type="ECO:0000313" key="10">
    <source>
        <dbReference type="EMBL" id="MDD9786659.1"/>
    </source>
</evidence>
<organism evidence="10 11">
    <name type="scientific">Priestia megaterium</name>
    <name type="common">Bacillus megaterium</name>
    <dbReference type="NCBI Taxonomy" id="1404"/>
    <lineage>
        <taxon>Bacteria</taxon>
        <taxon>Bacillati</taxon>
        <taxon>Bacillota</taxon>
        <taxon>Bacilli</taxon>
        <taxon>Bacillales</taxon>
        <taxon>Bacillaceae</taxon>
        <taxon>Priestia</taxon>
    </lineage>
</organism>
<dbReference type="Gene3D" id="3.40.190.10">
    <property type="entry name" value="Periplasmic binding protein-like II"/>
    <property type="match status" value="2"/>
</dbReference>
<comment type="caution">
    <text evidence="10">The sequence shown here is derived from an EMBL/GenBank/DDBJ whole genome shotgun (WGS) entry which is preliminary data.</text>
</comment>
<dbReference type="Proteomes" id="UP001213771">
    <property type="component" value="Unassembled WGS sequence"/>
</dbReference>
<dbReference type="PANTHER" id="PTHR30024">
    <property type="entry name" value="ALIPHATIC SULFONATES-BINDING PROTEIN-RELATED"/>
    <property type="match status" value="1"/>
</dbReference>
<keyword evidence="3" id="KW-0813">Transport</keyword>
<keyword evidence="4" id="KW-0732">Signal</keyword>
<evidence type="ECO:0000256" key="8">
    <source>
        <dbReference type="ARBA" id="ARBA00070228"/>
    </source>
</evidence>
<evidence type="ECO:0000259" key="9">
    <source>
        <dbReference type="SMART" id="SM00062"/>
    </source>
</evidence>
<evidence type="ECO:0000256" key="1">
    <source>
        <dbReference type="ARBA" id="ARBA00004418"/>
    </source>
</evidence>
<comment type="subcellular location">
    <subcellularLocation>
        <location evidence="1">Periplasm</location>
    </subcellularLocation>
</comment>